<dbReference type="SUPFAM" id="SSF51735">
    <property type="entry name" value="NAD(P)-binding Rossmann-fold domains"/>
    <property type="match status" value="1"/>
</dbReference>
<feature type="non-terminal residue" evidence="2">
    <location>
        <position position="139"/>
    </location>
</feature>
<organism evidence="2">
    <name type="scientific">marine sediment metagenome</name>
    <dbReference type="NCBI Taxonomy" id="412755"/>
    <lineage>
        <taxon>unclassified sequences</taxon>
        <taxon>metagenomes</taxon>
        <taxon>ecological metagenomes</taxon>
    </lineage>
</organism>
<dbReference type="PANTHER" id="PTHR42879:SF2">
    <property type="entry name" value="3-OXOACYL-[ACYL-CARRIER-PROTEIN] REDUCTASE FABG"/>
    <property type="match status" value="1"/>
</dbReference>
<dbReference type="PANTHER" id="PTHR42879">
    <property type="entry name" value="3-OXOACYL-(ACYL-CARRIER-PROTEIN) REDUCTASE"/>
    <property type="match status" value="1"/>
</dbReference>
<proteinExistence type="inferred from homology"/>
<comment type="caution">
    <text evidence="2">The sequence shown here is derived from an EMBL/GenBank/DDBJ whole genome shotgun (WGS) entry which is preliminary data.</text>
</comment>
<sequence>MDLYLGGKVVVVTGGSRGIGRSICQIFSQEGAKLVINFFRHEQEAKKVVNIVEKSGSQAIAVKANIEERKAVEKMVQKSLDKFERIDVLVNNAGINISGSITTITEKEWDKVLRNHLNGTFNCTQVIIPYMIKQRYGKI</sequence>
<reference evidence="2" key="1">
    <citation type="journal article" date="2014" name="Front. Microbiol.">
        <title>High frequency of phylogenetically diverse reductive dehalogenase-homologous genes in deep subseafloor sedimentary metagenomes.</title>
        <authorList>
            <person name="Kawai M."/>
            <person name="Futagami T."/>
            <person name="Toyoda A."/>
            <person name="Takaki Y."/>
            <person name="Nishi S."/>
            <person name="Hori S."/>
            <person name="Arai W."/>
            <person name="Tsubouchi T."/>
            <person name="Morono Y."/>
            <person name="Uchiyama I."/>
            <person name="Ito T."/>
            <person name="Fujiyama A."/>
            <person name="Inagaki F."/>
            <person name="Takami H."/>
        </authorList>
    </citation>
    <scope>NUCLEOTIDE SEQUENCE</scope>
    <source>
        <strain evidence="2">Expedition CK06-06</strain>
    </source>
</reference>
<dbReference type="AlphaFoldDB" id="X1FVV9"/>
<dbReference type="PRINTS" id="PR00081">
    <property type="entry name" value="GDHRDH"/>
</dbReference>
<name>X1FVV9_9ZZZZ</name>
<dbReference type="InterPro" id="IPR002347">
    <property type="entry name" value="SDR_fam"/>
</dbReference>
<dbReference type="Gene3D" id="3.40.50.720">
    <property type="entry name" value="NAD(P)-binding Rossmann-like Domain"/>
    <property type="match status" value="1"/>
</dbReference>
<protein>
    <submittedName>
        <fullName evidence="2">Uncharacterized protein</fullName>
    </submittedName>
</protein>
<dbReference type="Pfam" id="PF00106">
    <property type="entry name" value="adh_short"/>
    <property type="match status" value="1"/>
</dbReference>
<accession>X1FVV9</accession>
<dbReference type="InterPro" id="IPR036291">
    <property type="entry name" value="NAD(P)-bd_dom_sf"/>
</dbReference>
<evidence type="ECO:0000313" key="2">
    <source>
        <dbReference type="EMBL" id="GAH49137.1"/>
    </source>
</evidence>
<dbReference type="InterPro" id="IPR050259">
    <property type="entry name" value="SDR"/>
</dbReference>
<dbReference type="EMBL" id="BARU01024410">
    <property type="protein sequence ID" value="GAH49137.1"/>
    <property type="molecule type" value="Genomic_DNA"/>
</dbReference>
<comment type="similarity">
    <text evidence="1">Belongs to the short-chain dehydrogenases/reductases (SDR) family.</text>
</comment>
<gene>
    <name evidence="2" type="ORF">S03H2_39472</name>
</gene>
<evidence type="ECO:0000256" key="1">
    <source>
        <dbReference type="ARBA" id="ARBA00006484"/>
    </source>
</evidence>